<evidence type="ECO:0000313" key="2">
    <source>
        <dbReference type="Proteomes" id="UP001158726"/>
    </source>
</evidence>
<evidence type="ECO:0000313" key="1">
    <source>
        <dbReference type="EMBL" id="UVX66888.1"/>
    </source>
</evidence>
<sequence length="51" mass="6136">MPLSQHKTELALQWHRKHYNTEYIAQLLNTTPEEIQTIINQHQQQTKPKKV</sequence>
<name>A0ABY5TW89_9VIRU</name>
<accession>A0ABY5TW89</accession>
<keyword evidence="2" id="KW-1185">Reference proteome</keyword>
<proteinExistence type="predicted"/>
<organism evidence="1 2">
    <name type="scientific">Bacteriophage sp</name>
    <dbReference type="NCBI Taxonomy" id="38018"/>
    <lineage>
        <taxon>Viruses</taxon>
    </lineage>
</organism>
<reference evidence="1" key="1">
    <citation type="submission" date="2022-07" db="EMBL/GenBank/DDBJ databases">
        <authorList>
            <person name="Nishijima S."/>
        </authorList>
    </citation>
    <scope>NUCLEOTIDE SEQUENCE</scope>
    <source>
        <strain evidence="1">3465_136698</strain>
    </source>
</reference>
<dbReference type="EMBL" id="OP072641">
    <property type="protein sequence ID" value="UVX66888.1"/>
    <property type="molecule type" value="Genomic_DNA"/>
</dbReference>
<protein>
    <submittedName>
        <fullName evidence="1">Transposase</fullName>
    </submittedName>
</protein>
<dbReference type="Proteomes" id="UP001158726">
    <property type="component" value="Segment"/>
</dbReference>